<dbReference type="InterPro" id="IPR013561">
    <property type="entry name" value="FilR1_middle_dom"/>
</dbReference>
<accession>A0ABD5NM22</accession>
<evidence type="ECO:0000313" key="4">
    <source>
        <dbReference type="Proteomes" id="UP001595846"/>
    </source>
</evidence>
<dbReference type="InterPro" id="IPR036388">
    <property type="entry name" value="WH-like_DNA-bd_sf"/>
</dbReference>
<evidence type="ECO:0000259" key="1">
    <source>
        <dbReference type="Pfam" id="PF08350"/>
    </source>
</evidence>
<dbReference type="Gene3D" id="1.10.10.10">
    <property type="entry name" value="Winged helix-like DNA-binding domain superfamily/Winged helix DNA-binding domain"/>
    <property type="match status" value="1"/>
</dbReference>
<dbReference type="SUPFAM" id="SSF46785">
    <property type="entry name" value="Winged helix' DNA-binding domain"/>
    <property type="match status" value="1"/>
</dbReference>
<comment type="caution">
    <text evidence="3">The sequence shown here is derived from an EMBL/GenBank/DDBJ whole genome shotgun (WGS) entry which is preliminary data.</text>
</comment>
<dbReference type="EMBL" id="JBHSAQ010000002">
    <property type="protein sequence ID" value="MFC3957760.1"/>
    <property type="molecule type" value="Genomic_DNA"/>
</dbReference>
<evidence type="ECO:0000313" key="3">
    <source>
        <dbReference type="EMBL" id="MFC3957760.1"/>
    </source>
</evidence>
<dbReference type="GeneID" id="73903135"/>
<reference evidence="3 4" key="1">
    <citation type="journal article" date="2019" name="Int. J. Syst. Evol. Microbiol.">
        <title>The Global Catalogue of Microorganisms (GCM) 10K type strain sequencing project: providing services to taxonomists for standard genome sequencing and annotation.</title>
        <authorList>
            <consortium name="The Broad Institute Genomics Platform"/>
            <consortium name="The Broad Institute Genome Sequencing Center for Infectious Disease"/>
            <person name="Wu L."/>
            <person name="Ma J."/>
        </authorList>
    </citation>
    <scope>NUCLEOTIDE SEQUENCE [LARGE SCALE GENOMIC DNA]</scope>
    <source>
        <strain evidence="3 4">IBRC-M 10256</strain>
    </source>
</reference>
<dbReference type="InterPro" id="IPR036390">
    <property type="entry name" value="WH_DNA-bd_sf"/>
</dbReference>
<name>A0ABD5NM22_9EURY</name>
<dbReference type="RefSeq" id="WP_256533985.1">
    <property type="nucleotide sequence ID" value="NZ_CP101824.1"/>
</dbReference>
<feature type="domain" description="Methanogenesis regulatory protein FilR1 middle" evidence="1">
    <location>
        <begin position="122"/>
        <end position="245"/>
    </location>
</feature>
<dbReference type="CDD" id="cd00090">
    <property type="entry name" value="HTH_ARSR"/>
    <property type="match status" value="1"/>
</dbReference>
<dbReference type="InterPro" id="IPR057527">
    <property type="entry name" value="HVO_A0261-like_N"/>
</dbReference>
<dbReference type="InterPro" id="IPR011991">
    <property type="entry name" value="ArsR-like_HTH"/>
</dbReference>
<dbReference type="Pfam" id="PF08350">
    <property type="entry name" value="FilR1_middle"/>
    <property type="match status" value="1"/>
</dbReference>
<dbReference type="Pfam" id="PF25213">
    <property type="entry name" value="HVO_A0261_N"/>
    <property type="match status" value="1"/>
</dbReference>
<proteinExistence type="predicted"/>
<dbReference type="AlphaFoldDB" id="A0ABD5NM22"/>
<protein>
    <submittedName>
        <fullName evidence="3">Helix-turn-helix transcriptional regulator</fullName>
    </submittedName>
</protein>
<organism evidence="3 4">
    <name type="scientific">Halovivax cerinus</name>
    <dbReference type="NCBI Taxonomy" id="1487865"/>
    <lineage>
        <taxon>Archaea</taxon>
        <taxon>Methanobacteriati</taxon>
        <taxon>Methanobacteriota</taxon>
        <taxon>Stenosarchaea group</taxon>
        <taxon>Halobacteria</taxon>
        <taxon>Halobacteriales</taxon>
        <taxon>Natrialbaceae</taxon>
        <taxon>Halovivax</taxon>
    </lineage>
</organism>
<keyword evidence="4" id="KW-1185">Reference proteome</keyword>
<evidence type="ECO:0000259" key="2">
    <source>
        <dbReference type="Pfam" id="PF25213"/>
    </source>
</evidence>
<gene>
    <name evidence="3" type="ORF">ACFOUR_05155</name>
</gene>
<feature type="domain" description="HVO-A0261-like N-terminal" evidence="2">
    <location>
        <begin position="6"/>
        <end position="81"/>
    </location>
</feature>
<dbReference type="Proteomes" id="UP001595846">
    <property type="component" value="Unassembled WGS sequence"/>
</dbReference>
<sequence length="255" mass="28018">MNDSPVGMLVGSPVRVQLLAELVESAQTVTELDAEIDATRRTVRRNLSQLETEGWIRRSEQTYSVVPVAESFISELLEYHERAARLHELVCALEHIPTDRVDVPSDVLVDCESVVRHPSDPAGPQDEVLSAVRSASTVLTFVPTVTKQLVDAHETALGVENQVEIIVGSTGLECIRSSDVIDPSSAFLGSLYVYEHPMEPVGIVRTDDRTLLLSYDGYGTLHALVSGFHPQFQSWGSGFYETVRKNSAAVDRTDV</sequence>